<gene>
    <name evidence="1" type="ORF">S12H4_46108</name>
</gene>
<dbReference type="AlphaFoldDB" id="X1VHH8"/>
<feature type="non-terminal residue" evidence="1">
    <location>
        <position position="1"/>
    </location>
</feature>
<organism evidence="1">
    <name type="scientific">marine sediment metagenome</name>
    <dbReference type="NCBI Taxonomy" id="412755"/>
    <lineage>
        <taxon>unclassified sequences</taxon>
        <taxon>metagenomes</taxon>
        <taxon>ecological metagenomes</taxon>
    </lineage>
</organism>
<accession>X1VHH8</accession>
<dbReference type="EMBL" id="BARW01028579">
    <property type="protein sequence ID" value="GAJ14326.1"/>
    <property type="molecule type" value="Genomic_DNA"/>
</dbReference>
<reference evidence="1" key="1">
    <citation type="journal article" date="2014" name="Front. Microbiol.">
        <title>High frequency of phylogenetically diverse reductive dehalogenase-homologous genes in deep subseafloor sedimentary metagenomes.</title>
        <authorList>
            <person name="Kawai M."/>
            <person name="Futagami T."/>
            <person name="Toyoda A."/>
            <person name="Takaki Y."/>
            <person name="Nishi S."/>
            <person name="Hori S."/>
            <person name="Arai W."/>
            <person name="Tsubouchi T."/>
            <person name="Morono Y."/>
            <person name="Uchiyama I."/>
            <person name="Ito T."/>
            <person name="Fujiyama A."/>
            <person name="Inagaki F."/>
            <person name="Takami H."/>
        </authorList>
    </citation>
    <scope>NUCLEOTIDE SEQUENCE</scope>
    <source>
        <strain evidence="1">Expedition CK06-06</strain>
    </source>
</reference>
<comment type="caution">
    <text evidence="1">The sequence shown here is derived from an EMBL/GenBank/DDBJ whole genome shotgun (WGS) entry which is preliminary data.</text>
</comment>
<proteinExistence type="predicted"/>
<sequence length="143" mass="17289">WIKKSRKEPTRGRKLKNPPMQITIPWGRGASEYRPGIFTKRYFEKHGEGCCADVYYALSEEIERLNKERIEISEKPFRRPNYSSFAKYFHWFKLLGLVEPIDRRELAIYDFLEEREFYRLTDKGKAEVRAWEDPIGVRHPEFR</sequence>
<protein>
    <submittedName>
        <fullName evidence="1">Uncharacterized protein</fullName>
    </submittedName>
</protein>
<evidence type="ECO:0000313" key="1">
    <source>
        <dbReference type="EMBL" id="GAJ14326.1"/>
    </source>
</evidence>
<name>X1VHH8_9ZZZZ</name>